<evidence type="ECO:0000256" key="4">
    <source>
        <dbReference type="ARBA" id="ARBA00023157"/>
    </source>
</evidence>
<dbReference type="InterPro" id="IPR036249">
    <property type="entry name" value="Thioredoxin-like_sf"/>
</dbReference>
<name>K1XXU7_9BACT</name>
<evidence type="ECO:0000256" key="3">
    <source>
        <dbReference type="ARBA" id="ARBA00023002"/>
    </source>
</evidence>
<evidence type="ECO:0000313" key="7">
    <source>
        <dbReference type="EMBL" id="EKD29791.1"/>
    </source>
</evidence>
<reference evidence="7" key="1">
    <citation type="journal article" date="2012" name="Science">
        <title>Fermentation, hydrogen, and sulfur metabolism in multiple uncultivated bacterial phyla.</title>
        <authorList>
            <person name="Wrighton K.C."/>
            <person name="Thomas B.C."/>
            <person name="Sharon I."/>
            <person name="Miller C.S."/>
            <person name="Castelle C.J."/>
            <person name="VerBerkmoes N.C."/>
            <person name="Wilkins M.J."/>
            <person name="Hettich R.L."/>
            <person name="Lipton M.S."/>
            <person name="Williams K.H."/>
            <person name="Long P.E."/>
            <person name="Banfield J.F."/>
        </authorList>
    </citation>
    <scope>NUCLEOTIDE SEQUENCE [LARGE SCALE GENOMIC DNA]</scope>
</reference>
<evidence type="ECO:0000256" key="2">
    <source>
        <dbReference type="ARBA" id="ARBA00022729"/>
    </source>
</evidence>
<evidence type="ECO:0000256" key="5">
    <source>
        <dbReference type="ARBA" id="ARBA00023284"/>
    </source>
</evidence>
<protein>
    <submittedName>
        <fullName evidence="7">DsbA oxidoreductase</fullName>
    </submittedName>
</protein>
<keyword evidence="3" id="KW-0560">Oxidoreductase</keyword>
<dbReference type="EMBL" id="AMFJ01034273">
    <property type="protein sequence ID" value="EKD29791.1"/>
    <property type="molecule type" value="Genomic_DNA"/>
</dbReference>
<organism evidence="7">
    <name type="scientific">uncultured bacterium</name>
    <name type="common">gcode 4</name>
    <dbReference type="NCBI Taxonomy" id="1234023"/>
    <lineage>
        <taxon>Bacteria</taxon>
        <taxon>environmental samples</taxon>
    </lineage>
</organism>
<dbReference type="AlphaFoldDB" id="K1XXU7"/>
<dbReference type="GO" id="GO:0016491">
    <property type="term" value="F:oxidoreductase activity"/>
    <property type="evidence" value="ECO:0007669"/>
    <property type="project" value="UniProtKB-KW"/>
</dbReference>
<sequence>MIHKISILAVIGISWFFLTSCSSNTEILTKDPSVFLDKKIESPFFGNKNAKVQMTVFTDFQCPACIQFEKIIGGPLFEEYVNTKKIGLEYRMYPLSIHKNAPEDALASLCAESQWKYKEFAKEMYGLEDQKKWDPVSTDDRENIAKKIGLDTGKFQTCMKEWNYVSKIKEDMALGDQLWLQGTPSVYINGKKIDFRSREGLFKIIDAMGQFETATGAVAPKNQ</sequence>
<comment type="similarity">
    <text evidence="1">Belongs to the thioredoxin family. DsbA subfamily.</text>
</comment>
<dbReference type="Gene3D" id="3.40.30.10">
    <property type="entry name" value="Glutaredoxin"/>
    <property type="match status" value="1"/>
</dbReference>
<dbReference type="InterPro" id="IPR012336">
    <property type="entry name" value="Thioredoxin-like_fold"/>
</dbReference>
<evidence type="ECO:0000259" key="6">
    <source>
        <dbReference type="Pfam" id="PF13462"/>
    </source>
</evidence>
<dbReference type="PANTHER" id="PTHR13887">
    <property type="entry name" value="GLUTATHIONE S-TRANSFERASE KAPPA"/>
    <property type="match status" value="1"/>
</dbReference>
<gene>
    <name evidence="7" type="ORF">ACD_78C00273G0003</name>
</gene>
<dbReference type="PANTHER" id="PTHR13887:SF14">
    <property type="entry name" value="DISULFIDE BOND FORMATION PROTEIN D"/>
    <property type="match status" value="1"/>
</dbReference>
<accession>K1XXU7</accession>
<keyword evidence="4" id="KW-1015">Disulfide bond</keyword>
<proteinExistence type="inferred from homology"/>
<comment type="caution">
    <text evidence="7">The sequence shown here is derived from an EMBL/GenBank/DDBJ whole genome shotgun (WGS) entry which is preliminary data.</text>
</comment>
<feature type="domain" description="Thioredoxin-like fold" evidence="6">
    <location>
        <begin position="41"/>
        <end position="207"/>
    </location>
</feature>
<dbReference type="SUPFAM" id="SSF52833">
    <property type="entry name" value="Thioredoxin-like"/>
    <property type="match status" value="1"/>
</dbReference>
<evidence type="ECO:0000256" key="1">
    <source>
        <dbReference type="ARBA" id="ARBA00005791"/>
    </source>
</evidence>
<dbReference type="PROSITE" id="PS51257">
    <property type="entry name" value="PROKAR_LIPOPROTEIN"/>
    <property type="match status" value="1"/>
</dbReference>
<keyword evidence="2" id="KW-0732">Signal</keyword>
<keyword evidence="5" id="KW-0676">Redox-active center</keyword>
<dbReference type="Pfam" id="PF13462">
    <property type="entry name" value="Thioredoxin_4"/>
    <property type="match status" value="1"/>
</dbReference>